<dbReference type="SUPFAM" id="SSF51261">
    <property type="entry name" value="Duplicated hybrid motif"/>
    <property type="match status" value="1"/>
</dbReference>
<comment type="similarity">
    <text evidence="1">Belongs to the E.coli NlpD/Haemophilus LppB family.</text>
</comment>
<dbReference type="InterPro" id="IPR050570">
    <property type="entry name" value="Cell_wall_metabolism_enzyme"/>
</dbReference>
<feature type="region of interest" description="Disordered" evidence="2">
    <location>
        <begin position="106"/>
        <end position="133"/>
    </location>
</feature>
<dbReference type="GO" id="GO:0032153">
    <property type="term" value="C:cell division site"/>
    <property type="evidence" value="ECO:0007669"/>
    <property type="project" value="TreeGrafter"/>
</dbReference>
<dbReference type="AlphaFoldDB" id="A0A5S3Z8D3"/>
<dbReference type="PROSITE" id="PS51257">
    <property type="entry name" value="PROKAR_LIPOPROTEIN"/>
    <property type="match status" value="1"/>
</dbReference>
<dbReference type="RefSeq" id="WP_022946467.1">
    <property type="nucleotide sequence ID" value="NZ_CP023396.1"/>
</dbReference>
<dbReference type="Pfam" id="PF01551">
    <property type="entry name" value="Peptidase_M23"/>
    <property type="match status" value="1"/>
</dbReference>
<dbReference type="InterPro" id="IPR011055">
    <property type="entry name" value="Dup_hybrid_motif"/>
</dbReference>
<evidence type="ECO:0000313" key="5">
    <source>
        <dbReference type="EMBL" id="TMP87796.1"/>
    </source>
</evidence>
<dbReference type="CDD" id="cd12797">
    <property type="entry name" value="M23_peptidase"/>
    <property type="match status" value="1"/>
</dbReference>
<dbReference type="EMBL" id="PNCG01000004">
    <property type="protein sequence ID" value="TMP87796.1"/>
    <property type="molecule type" value="Genomic_DNA"/>
</dbReference>
<evidence type="ECO:0000259" key="4">
    <source>
        <dbReference type="PROSITE" id="PS51782"/>
    </source>
</evidence>
<name>A0A5S3Z8D3_9GAMM</name>
<dbReference type="InterPro" id="IPR018392">
    <property type="entry name" value="LysM"/>
</dbReference>
<evidence type="ECO:0000256" key="1">
    <source>
        <dbReference type="ARBA" id="ARBA00038420"/>
    </source>
</evidence>
<dbReference type="Proteomes" id="UP000305874">
    <property type="component" value="Unassembled WGS sequence"/>
</dbReference>
<feature type="chain" id="PRO_5024333891" evidence="3">
    <location>
        <begin position="31"/>
        <end position="282"/>
    </location>
</feature>
<dbReference type="SMART" id="SM00257">
    <property type="entry name" value="LysM"/>
    <property type="match status" value="1"/>
</dbReference>
<dbReference type="InterPro" id="IPR036779">
    <property type="entry name" value="LysM_dom_sf"/>
</dbReference>
<evidence type="ECO:0000313" key="6">
    <source>
        <dbReference type="Proteomes" id="UP000305874"/>
    </source>
</evidence>
<evidence type="ECO:0000256" key="3">
    <source>
        <dbReference type="SAM" id="SignalP"/>
    </source>
</evidence>
<protein>
    <submittedName>
        <fullName evidence="5">LysM peptidoglycan-binding domain-containing protein</fullName>
    </submittedName>
</protein>
<gene>
    <name evidence="5" type="ORF">CWC05_05745</name>
</gene>
<keyword evidence="3" id="KW-0732">Signal</keyword>
<comment type="caution">
    <text evidence="5">The sequence shown here is derived from an EMBL/GenBank/DDBJ whole genome shotgun (WGS) entry which is preliminary data.</text>
</comment>
<reference evidence="6" key="2">
    <citation type="submission" date="2019-06" db="EMBL/GenBank/DDBJ databases">
        <title>Co-occurence of chitin degradation, pigmentation and bioactivity in marine Pseudoalteromonas.</title>
        <authorList>
            <person name="Sonnenschein E.C."/>
            <person name="Bech P.K."/>
        </authorList>
    </citation>
    <scope>NUCLEOTIDE SEQUENCE [LARGE SCALE GENOMIC DNA]</scope>
    <source>
        <strain evidence="6">S2897</strain>
    </source>
</reference>
<proteinExistence type="inferred from homology"/>
<dbReference type="PANTHER" id="PTHR21666">
    <property type="entry name" value="PEPTIDASE-RELATED"/>
    <property type="match status" value="1"/>
</dbReference>
<dbReference type="STRING" id="151081.TW72_14870"/>
<reference evidence="5 6" key="1">
    <citation type="submission" date="2017-12" db="EMBL/GenBank/DDBJ databases">
        <authorList>
            <person name="Paulsen S."/>
            <person name="Gram L.K."/>
        </authorList>
    </citation>
    <scope>NUCLEOTIDE SEQUENCE [LARGE SCALE GENOMIC DNA]</scope>
    <source>
        <strain evidence="5 6">S2897</strain>
    </source>
</reference>
<feature type="signal peptide" evidence="3">
    <location>
        <begin position="1"/>
        <end position="30"/>
    </location>
</feature>
<dbReference type="PROSITE" id="PS51782">
    <property type="entry name" value="LYSM"/>
    <property type="match status" value="1"/>
</dbReference>
<accession>A0A5S3Z8D3</accession>
<dbReference type="Pfam" id="PF01476">
    <property type="entry name" value="LysM"/>
    <property type="match status" value="1"/>
</dbReference>
<dbReference type="GO" id="GO:0009279">
    <property type="term" value="C:cell outer membrane"/>
    <property type="evidence" value="ECO:0007669"/>
    <property type="project" value="TreeGrafter"/>
</dbReference>
<dbReference type="Gene3D" id="3.10.350.10">
    <property type="entry name" value="LysM domain"/>
    <property type="match status" value="1"/>
</dbReference>
<dbReference type="InterPro" id="IPR016047">
    <property type="entry name" value="M23ase_b-sheet_dom"/>
</dbReference>
<feature type="domain" description="LysM" evidence="4">
    <location>
        <begin position="52"/>
        <end position="96"/>
    </location>
</feature>
<organism evidence="5 6">
    <name type="scientific">Pseudoalteromonas ruthenica</name>
    <dbReference type="NCBI Taxonomy" id="151081"/>
    <lineage>
        <taxon>Bacteria</taxon>
        <taxon>Pseudomonadati</taxon>
        <taxon>Pseudomonadota</taxon>
        <taxon>Gammaproteobacteria</taxon>
        <taxon>Alteromonadales</taxon>
        <taxon>Pseudoalteromonadaceae</taxon>
        <taxon>Pseudoalteromonas</taxon>
    </lineage>
</organism>
<dbReference type="PANTHER" id="PTHR21666:SF263">
    <property type="entry name" value="MUREIN HYDROLASE ACTIVATOR NLPD"/>
    <property type="match status" value="1"/>
</dbReference>
<dbReference type="CDD" id="cd00118">
    <property type="entry name" value="LysM"/>
    <property type="match status" value="1"/>
</dbReference>
<dbReference type="Gene3D" id="2.70.70.10">
    <property type="entry name" value="Glucose Permease (Domain IIA)"/>
    <property type="match status" value="1"/>
</dbReference>
<evidence type="ECO:0000256" key="2">
    <source>
        <dbReference type="SAM" id="MobiDB-lite"/>
    </source>
</evidence>
<dbReference type="GO" id="GO:0004222">
    <property type="term" value="F:metalloendopeptidase activity"/>
    <property type="evidence" value="ECO:0007669"/>
    <property type="project" value="TreeGrafter"/>
</dbReference>
<feature type="compositionally biased region" description="Basic residues" evidence="2">
    <location>
        <begin position="106"/>
        <end position="128"/>
    </location>
</feature>
<sequence>MQGRFMQVKYTSLIVLVCLLLSACSSRNTPAPVSVLDTGRAKVSRKIHITGEHYRVQKGDTLYAIAFSANKDVREIAQINGIKPPYTIYPKQLIYIESQWLKKKKREKYRNSSKKSTKSTQKNNKKLKKEVAKPIQREYVRKQPSKKTVSKKVRSANKSAQTLSWQWPAQGKVTQRFSNKENGYKGVQIANRTGTSVRAAADGVVVYAGDALRGYGNLIIVKHNDDYLSAYAHNSRLLVQEKQDVKAGQKIAEMGSSESPVTALRFEIRYRGKAVNPSKYLP</sequence>